<accession>A0A0K6FT94</accession>
<reference evidence="2 3" key="1">
    <citation type="submission" date="2015-07" db="EMBL/GenBank/DDBJ databases">
        <authorList>
            <person name="Noorani M."/>
        </authorList>
    </citation>
    <scope>NUCLEOTIDE SEQUENCE [LARGE SCALE GENOMIC DNA]</scope>
    <source>
        <strain evidence="2">BBA 69670</strain>
    </source>
</reference>
<dbReference type="Proteomes" id="UP000044841">
    <property type="component" value="Unassembled WGS sequence"/>
</dbReference>
<protein>
    <submittedName>
        <fullName evidence="2">Proteoglycan 4</fullName>
    </submittedName>
</protein>
<evidence type="ECO:0000313" key="3">
    <source>
        <dbReference type="Proteomes" id="UP000044841"/>
    </source>
</evidence>
<proteinExistence type="predicted"/>
<feature type="compositionally biased region" description="Pro residues" evidence="1">
    <location>
        <begin position="479"/>
        <end position="489"/>
    </location>
</feature>
<feature type="compositionally biased region" description="Acidic residues" evidence="1">
    <location>
        <begin position="1"/>
        <end position="10"/>
    </location>
</feature>
<evidence type="ECO:0000256" key="1">
    <source>
        <dbReference type="SAM" id="MobiDB-lite"/>
    </source>
</evidence>
<feature type="compositionally biased region" description="Polar residues" evidence="1">
    <location>
        <begin position="685"/>
        <end position="694"/>
    </location>
</feature>
<feature type="compositionally biased region" description="Polar residues" evidence="1">
    <location>
        <begin position="605"/>
        <end position="614"/>
    </location>
</feature>
<feature type="compositionally biased region" description="Low complexity" evidence="1">
    <location>
        <begin position="30"/>
        <end position="42"/>
    </location>
</feature>
<feature type="compositionally biased region" description="Low complexity" evidence="1">
    <location>
        <begin position="490"/>
        <end position="523"/>
    </location>
</feature>
<feature type="region of interest" description="Disordered" evidence="1">
    <location>
        <begin position="230"/>
        <end position="251"/>
    </location>
</feature>
<feature type="compositionally biased region" description="Polar residues" evidence="1">
    <location>
        <begin position="175"/>
        <end position="184"/>
    </location>
</feature>
<name>A0A0K6FT94_9AGAM</name>
<feature type="compositionally biased region" description="Low complexity" evidence="1">
    <location>
        <begin position="69"/>
        <end position="96"/>
    </location>
</feature>
<feature type="region of interest" description="Disordered" evidence="1">
    <location>
        <begin position="1"/>
        <end position="157"/>
    </location>
</feature>
<dbReference type="EMBL" id="CYGV01000779">
    <property type="protein sequence ID" value="CUA69368.1"/>
    <property type="molecule type" value="Genomic_DNA"/>
</dbReference>
<feature type="compositionally biased region" description="Low complexity" evidence="1">
    <location>
        <begin position="295"/>
        <end position="307"/>
    </location>
</feature>
<evidence type="ECO:0000313" key="2">
    <source>
        <dbReference type="EMBL" id="CUA69368.1"/>
    </source>
</evidence>
<feature type="compositionally biased region" description="Polar residues" evidence="1">
    <location>
        <begin position="367"/>
        <end position="384"/>
    </location>
</feature>
<feature type="compositionally biased region" description="Polar residues" evidence="1">
    <location>
        <begin position="533"/>
        <end position="547"/>
    </location>
</feature>
<gene>
    <name evidence="2" type="ORF">RSOLAG22IIIB_03891</name>
</gene>
<feature type="compositionally biased region" description="Pro residues" evidence="1">
    <location>
        <begin position="397"/>
        <end position="409"/>
    </location>
</feature>
<feature type="region of interest" description="Disordered" evidence="1">
    <location>
        <begin position="295"/>
        <end position="739"/>
    </location>
</feature>
<feature type="compositionally biased region" description="Basic and acidic residues" evidence="1">
    <location>
        <begin position="877"/>
        <end position="898"/>
    </location>
</feature>
<sequence length="1011" mass="108311">MLNSGDESDAMDNIVFSRPITRRMSKGKETASTPVASSSTTPTRRRSLRKSTGSAAKITRARSSRRISHTTSTPSSSPSQPPSQSHSESYSQSDPHAVCNDSTGMSQDLARVCVASQVKPNTENTEPRSDDPVSQSESASAIIKFDVAGEEQDLDVKPIAVRGSTSASVFVFDTNPESTSQPQPNRELKPGTAARTPLALPVFAVTSPLPGDEPLDEHMTTSQVSMAVSNDTNDMNAPLPPPPNLDDTFDSTYSSSVTFDLSIPASLSSASSNSAFLPAPPRVKNALRRSARLSGISATSTVSSTSSNFDINSTSRPVKPRANPKATSPIVPSTTSSHAMRKPSVKAKSQVQAPPTDDLMDHGPTGSGHNAQPSVSLLDSTLVTAVNKGKEKAQRSPSPPIFLSVPPPTMSQRKLRSLSPDSEAVLTSLHQSLLPSARPPTKSLAKSSDRPVALPSAMKRRNDDPEPNSPTKRARFDPDPPPIPSPPHSQPAESSQPAQSQPSQPSRPSQYSQPAQSSQPSRSLPGRIRVHPANSSFIKSTNGNSFLGSHPPIVVRGQNSPSRQQLLVHRPAGPPMRVPVGQQQQQQQPQRATFPSRVASPVRSGPTSESPSKPQRNDTRNAWGAHVTSKKTQIKPPEVLIAPTSDKSSSPVRTARPLSRLPVPAGRKAKEKAEPEVDADENESPPATTGSSMPMTDGAMSSTDSTSTTLDVANSIPRERTPPTPLETPASPGSSTSTLIMDVPLFYQPPAPRHAPIQSKTAEEIIAEGTAREAQRKQQGKTKAAAAGAAAMRCLPLTRAPKRIIPDGSALQAWASVSHVAGPLTEGQKELQKLTMKNTRQNNTYECVVVERAETYVDRPRPTSPGSRVPTKAQKARVLERQSRDERAQRRSAARDGEGDSSLTSTGVEERRLAPGDDVEWVEPVRKGRHVRWAQTLAHDDVDKGPRTPETSAAVSVGRGCLARTYELDRHGNSVNPAPGPAPTLKPLRVVITRYVYNDQSEFKVWKRGQT</sequence>
<keyword evidence="3" id="KW-1185">Reference proteome</keyword>
<dbReference type="AlphaFoldDB" id="A0A0K6FT94"/>
<feature type="region of interest" description="Disordered" evidence="1">
    <location>
        <begin position="856"/>
        <end position="916"/>
    </location>
</feature>
<feature type="compositionally biased region" description="Basic residues" evidence="1">
    <location>
        <begin position="59"/>
        <end position="68"/>
    </location>
</feature>
<organism evidence="2 3">
    <name type="scientific">Rhizoctonia solani</name>
    <dbReference type="NCBI Taxonomy" id="456999"/>
    <lineage>
        <taxon>Eukaryota</taxon>
        <taxon>Fungi</taxon>
        <taxon>Dikarya</taxon>
        <taxon>Basidiomycota</taxon>
        <taxon>Agaricomycotina</taxon>
        <taxon>Agaricomycetes</taxon>
        <taxon>Cantharellales</taxon>
        <taxon>Ceratobasidiaceae</taxon>
        <taxon>Rhizoctonia</taxon>
    </lineage>
</organism>
<feature type="region of interest" description="Disordered" evidence="1">
    <location>
        <begin position="172"/>
        <end position="195"/>
    </location>
</feature>